<keyword evidence="2" id="KW-1185">Reference proteome</keyword>
<name>A0AAW9NKS1_9BACI</name>
<evidence type="ECO:0000313" key="1">
    <source>
        <dbReference type="EMBL" id="MEC0275424.1"/>
    </source>
</evidence>
<dbReference type="Proteomes" id="UP001307168">
    <property type="component" value="Unassembled WGS sequence"/>
</dbReference>
<dbReference type="RefSeq" id="WP_367407600.1">
    <property type="nucleotide sequence ID" value="NZ_JARNBH010000021.1"/>
</dbReference>
<evidence type="ECO:0000313" key="2">
    <source>
        <dbReference type="Proteomes" id="UP001307168"/>
    </source>
</evidence>
<dbReference type="AlphaFoldDB" id="A0AAW9NKS1"/>
<accession>A0AAW9NKS1</accession>
<protein>
    <submittedName>
        <fullName evidence="1">Uncharacterized protein</fullName>
    </submittedName>
</protein>
<gene>
    <name evidence="1" type="ORF">P4706_20465</name>
</gene>
<organism evidence="1 2">
    <name type="scientific">Peribacillus castrilensis</name>
    <dbReference type="NCBI Taxonomy" id="2897690"/>
    <lineage>
        <taxon>Bacteria</taxon>
        <taxon>Bacillati</taxon>
        <taxon>Bacillota</taxon>
        <taxon>Bacilli</taxon>
        <taxon>Bacillales</taxon>
        <taxon>Bacillaceae</taxon>
        <taxon>Peribacillus</taxon>
    </lineage>
</organism>
<proteinExistence type="predicted"/>
<sequence>MQQNVPTTNSSSILTNLDPDKMLDLLMVAGRFFKGTETRHAMFPMPQVPQPNPLSFILILHQT</sequence>
<reference evidence="1 2" key="1">
    <citation type="submission" date="2023-03" db="EMBL/GenBank/DDBJ databases">
        <title>Bacillus Genome Sequencing.</title>
        <authorList>
            <person name="Dunlap C."/>
        </authorList>
    </citation>
    <scope>NUCLEOTIDE SEQUENCE [LARGE SCALE GENOMIC DNA]</scope>
    <source>
        <strain evidence="1 2">B-41290</strain>
    </source>
</reference>
<comment type="caution">
    <text evidence="1">The sequence shown here is derived from an EMBL/GenBank/DDBJ whole genome shotgun (WGS) entry which is preliminary data.</text>
</comment>
<dbReference type="EMBL" id="JARNBH010000021">
    <property type="protein sequence ID" value="MEC0275424.1"/>
    <property type="molecule type" value="Genomic_DNA"/>
</dbReference>